<organism evidence="1 2">
    <name type="scientific">Phaeobacter gallaeciensis</name>
    <dbReference type="NCBI Taxonomy" id="60890"/>
    <lineage>
        <taxon>Bacteria</taxon>
        <taxon>Pseudomonadati</taxon>
        <taxon>Pseudomonadota</taxon>
        <taxon>Alphaproteobacteria</taxon>
        <taxon>Rhodobacterales</taxon>
        <taxon>Roseobacteraceae</taxon>
        <taxon>Phaeobacter</taxon>
    </lineage>
</organism>
<reference evidence="1 2" key="1">
    <citation type="submission" date="2018-07" db="EMBL/GenBank/DDBJ databases">
        <title>Modular assembly of carbohydrate-degrading microbial communities in the ocean.</title>
        <authorList>
            <person name="Enke T.N."/>
            <person name="Datta M.S."/>
            <person name="Schwartzman J.A."/>
            <person name="Cermak N."/>
            <person name="Schmitz D.A."/>
            <person name="Barrere J."/>
            <person name="Cordero O.X."/>
        </authorList>
    </citation>
    <scope>NUCLEOTIDE SEQUENCE [LARGE SCALE GENOMIC DNA]</scope>
    <source>
        <strain evidence="1 2">C3M10</strain>
    </source>
</reference>
<evidence type="ECO:0000313" key="1">
    <source>
        <dbReference type="EMBL" id="RBW56203.1"/>
    </source>
</evidence>
<name>A0A366X2Q1_9RHOB</name>
<dbReference type="EMBL" id="QOCE01000026">
    <property type="protein sequence ID" value="RBW56203.1"/>
    <property type="molecule type" value="Genomic_DNA"/>
</dbReference>
<protein>
    <submittedName>
        <fullName evidence="1">Uncharacterized protein</fullName>
    </submittedName>
</protein>
<proteinExistence type="predicted"/>
<gene>
    <name evidence="1" type="ORF">DS909_09520</name>
</gene>
<accession>A0A366X2Q1</accession>
<dbReference type="Proteomes" id="UP000252706">
    <property type="component" value="Unassembled WGS sequence"/>
</dbReference>
<dbReference type="AlphaFoldDB" id="A0A366X2Q1"/>
<comment type="caution">
    <text evidence="1">The sequence shown here is derived from an EMBL/GenBank/DDBJ whole genome shotgun (WGS) entry which is preliminary data.</text>
</comment>
<sequence length="64" mass="7274">MFPKPGKWFMHRNQDRAPKLLTQRGIQTNSSSEASLIKPSNLCTILLRFTEIKCSEKEGLLVAL</sequence>
<evidence type="ECO:0000313" key="2">
    <source>
        <dbReference type="Proteomes" id="UP000252706"/>
    </source>
</evidence>